<organism evidence="8 9">
    <name type="scientific">Ramazzottius varieornatus</name>
    <name type="common">Water bear</name>
    <name type="synonym">Tardigrade</name>
    <dbReference type="NCBI Taxonomy" id="947166"/>
    <lineage>
        <taxon>Eukaryota</taxon>
        <taxon>Metazoa</taxon>
        <taxon>Ecdysozoa</taxon>
        <taxon>Tardigrada</taxon>
        <taxon>Eutardigrada</taxon>
        <taxon>Parachela</taxon>
        <taxon>Hypsibioidea</taxon>
        <taxon>Ramazzottiidae</taxon>
        <taxon>Ramazzottius</taxon>
    </lineage>
</organism>
<dbReference type="OrthoDB" id="2096344at2759"/>
<evidence type="ECO:0000313" key="9">
    <source>
        <dbReference type="Proteomes" id="UP000186922"/>
    </source>
</evidence>
<protein>
    <submittedName>
        <fullName evidence="8">Uncharacterized protein</fullName>
    </submittedName>
</protein>
<accession>A0A1D1VZV1</accession>
<feature type="compositionally biased region" description="Basic and acidic residues" evidence="7">
    <location>
        <begin position="519"/>
        <end position="529"/>
    </location>
</feature>
<evidence type="ECO:0000256" key="5">
    <source>
        <dbReference type="ARBA" id="ARBA00038344"/>
    </source>
</evidence>
<dbReference type="Proteomes" id="UP000186922">
    <property type="component" value="Unassembled WGS sequence"/>
</dbReference>
<sequence length="578" mass="65313">MFPQRMATFPGNSGLFDPFSYLQNLPYDCSVVRGEYIPRRPPVDFRRFYEDSVSFAEDCFVVRTHDNATTIPPLSATYSTRSDNPYSLFVADEEGWIHLRNTLLDSPYRGHRQSWHVNNNAIFSLTAVPNDPQNRLLTCSGDRNLALFDPETTAPPLVVAEGEDADGPVPVPPLHLCERFEGHFGSVKCSDFQPDNSNVFVSGARDGHIMLWDVRSNAKGGSHAPVGYIVNAHRLPLVERVRMTKAAKESRARSYKHAPTNSQPYRSIDMDKFCTKYGCKPKKNEHQEILAVVFRDQYTFLSTGTADCTIKMWDLRKITEKADALHTISLAKSHAKQPGETLQPFTSLCLDVTKTHLFASNFDKTIYRFDVGPRVSSKPTAQYHGANVSSFYVKCSLSPDGETLACGSNDDTAYLFSVRKPYQAPVKLVGHEKEVMSITFNQYDPYQFASVGDDDKVLIWHGEPFLDRSNPPDIIGRTKIDERSLEERKPKRRSREFKLQTADPNSPTVATWVRQASKRRADSENERSPSPKRPPTAFVLKTPNRPTLTPSQRKKRYVNLTLSPFFKHRQPPATNVDG</sequence>
<gene>
    <name evidence="8" type="primary">RvY_15979-1</name>
    <name evidence="8" type="synonym">RvY_15979.1</name>
    <name evidence="8" type="ORF">RvY_15979</name>
</gene>
<dbReference type="Pfam" id="PF00400">
    <property type="entry name" value="WD40"/>
    <property type="match status" value="4"/>
</dbReference>
<comment type="pathway">
    <text evidence="1">Protein modification; protein ubiquitination.</text>
</comment>
<comment type="caution">
    <text evidence="8">The sequence shown here is derived from an EMBL/GenBank/DDBJ whole genome shotgun (WGS) entry which is preliminary data.</text>
</comment>
<dbReference type="PANTHER" id="PTHR22852">
    <property type="entry name" value="LETHAL 2 DENTICLELESS PROTEIN RETINOIC ACID-REGULATED NUCLEAR MATRIX-ASSOCIATED PROTEIN"/>
    <property type="match status" value="1"/>
</dbReference>
<keyword evidence="2 6" id="KW-0853">WD repeat</keyword>
<dbReference type="AlphaFoldDB" id="A0A1D1VZV1"/>
<evidence type="ECO:0000256" key="3">
    <source>
        <dbReference type="ARBA" id="ARBA00022737"/>
    </source>
</evidence>
<dbReference type="PROSITE" id="PS50082">
    <property type="entry name" value="WD_REPEATS_2"/>
    <property type="match status" value="3"/>
</dbReference>
<dbReference type="SUPFAM" id="SSF50978">
    <property type="entry name" value="WD40 repeat-like"/>
    <property type="match status" value="1"/>
</dbReference>
<feature type="region of interest" description="Disordered" evidence="7">
    <location>
        <begin position="484"/>
        <end position="556"/>
    </location>
</feature>
<dbReference type="GO" id="GO:0005634">
    <property type="term" value="C:nucleus"/>
    <property type="evidence" value="ECO:0007669"/>
    <property type="project" value="TreeGrafter"/>
</dbReference>
<dbReference type="InterPro" id="IPR019775">
    <property type="entry name" value="WD40_repeat_CS"/>
</dbReference>
<dbReference type="GO" id="GO:0030674">
    <property type="term" value="F:protein-macromolecule adaptor activity"/>
    <property type="evidence" value="ECO:0007669"/>
    <property type="project" value="TreeGrafter"/>
</dbReference>
<evidence type="ECO:0000256" key="1">
    <source>
        <dbReference type="ARBA" id="ARBA00004906"/>
    </source>
</evidence>
<dbReference type="InterPro" id="IPR015943">
    <property type="entry name" value="WD40/YVTN_repeat-like_dom_sf"/>
</dbReference>
<keyword evidence="3" id="KW-0677">Repeat</keyword>
<reference evidence="8 9" key="1">
    <citation type="journal article" date="2016" name="Nat. Commun.">
        <title>Extremotolerant tardigrade genome and improved radiotolerance of human cultured cells by tardigrade-unique protein.</title>
        <authorList>
            <person name="Hashimoto T."/>
            <person name="Horikawa D.D."/>
            <person name="Saito Y."/>
            <person name="Kuwahara H."/>
            <person name="Kozuka-Hata H."/>
            <person name="Shin-I T."/>
            <person name="Minakuchi Y."/>
            <person name="Ohishi K."/>
            <person name="Motoyama A."/>
            <person name="Aizu T."/>
            <person name="Enomoto A."/>
            <person name="Kondo K."/>
            <person name="Tanaka S."/>
            <person name="Hara Y."/>
            <person name="Koshikawa S."/>
            <person name="Sagara H."/>
            <person name="Miura T."/>
            <person name="Yokobori S."/>
            <person name="Miyagawa K."/>
            <person name="Suzuki Y."/>
            <person name="Kubo T."/>
            <person name="Oyama M."/>
            <person name="Kohara Y."/>
            <person name="Fujiyama A."/>
            <person name="Arakawa K."/>
            <person name="Katayama T."/>
            <person name="Toyoda A."/>
            <person name="Kunieda T."/>
        </authorList>
    </citation>
    <scope>NUCLEOTIDE SEQUENCE [LARGE SCALE GENOMIC DNA]</scope>
    <source>
        <strain evidence="8 9">YOKOZUNA-1</strain>
    </source>
</reference>
<keyword evidence="9" id="KW-1185">Reference proteome</keyword>
<evidence type="ECO:0000256" key="7">
    <source>
        <dbReference type="SAM" id="MobiDB-lite"/>
    </source>
</evidence>
<dbReference type="InterPro" id="IPR051865">
    <property type="entry name" value="WD-repeat_CDT2_adapter"/>
</dbReference>
<dbReference type="EMBL" id="BDGG01000012">
    <property type="protein sequence ID" value="GAV05923.1"/>
    <property type="molecule type" value="Genomic_DNA"/>
</dbReference>
<dbReference type="SMART" id="SM00320">
    <property type="entry name" value="WD40"/>
    <property type="match status" value="6"/>
</dbReference>
<dbReference type="STRING" id="947166.A0A1D1VZV1"/>
<dbReference type="PANTHER" id="PTHR22852:SF0">
    <property type="entry name" value="DENTICLELESS PROTEIN HOMOLOG"/>
    <property type="match status" value="1"/>
</dbReference>
<feature type="repeat" description="WD" evidence="6">
    <location>
        <begin position="428"/>
        <end position="460"/>
    </location>
</feature>
<comment type="similarity">
    <text evidence="5">Belongs to the WD repeat cdt2 family.</text>
</comment>
<keyword evidence="4" id="KW-0833">Ubl conjugation pathway</keyword>
<evidence type="ECO:0000256" key="2">
    <source>
        <dbReference type="ARBA" id="ARBA00022574"/>
    </source>
</evidence>
<proteinExistence type="inferred from homology"/>
<dbReference type="GO" id="GO:0043161">
    <property type="term" value="P:proteasome-mediated ubiquitin-dependent protein catabolic process"/>
    <property type="evidence" value="ECO:0007669"/>
    <property type="project" value="TreeGrafter"/>
</dbReference>
<dbReference type="Gene3D" id="2.130.10.10">
    <property type="entry name" value="YVTN repeat-like/Quinoprotein amine dehydrogenase"/>
    <property type="match status" value="2"/>
</dbReference>
<dbReference type="InterPro" id="IPR001680">
    <property type="entry name" value="WD40_rpt"/>
</dbReference>
<dbReference type="PROSITE" id="PS50294">
    <property type="entry name" value="WD_REPEATS_REGION"/>
    <property type="match status" value="1"/>
</dbReference>
<dbReference type="PROSITE" id="PS00678">
    <property type="entry name" value="WD_REPEATS_1"/>
    <property type="match status" value="1"/>
</dbReference>
<evidence type="ECO:0000256" key="4">
    <source>
        <dbReference type="ARBA" id="ARBA00022786"/>
    </source>
</evidence>
<feature type="repeat" description="WD" evidence="6">
    <location>
        <begin position="282"/>
        <end position="316"/>
    </location>
</feature>
<dbReference type="InterPro" id="IPR036322">
    <property type="entry name" value="WD40_repeat_dom_sf"/>
</dbReference>
<evidence type="ECO:0000313" key="8">
    <source>
        <dbReference type="EMBL" id="GAV05923.1"/>
    </source>
</evidence>
<name>A0A1D1VZV1_RAMVA</name>
<evidence type="ECO:0000256" key="6">
    <source>
        <dbReference type="PROSITE-ProRule" id="PRU00221"/>
    </source>
</evidence>
<feature type="repeat" description="WD" evidence="6">
    <location>
        <begin position="180"/>
        <end position="222"/>
    </location>
</feature>